<evidence type="ECO:0000313" key="5">
    <source>
        <dbReference type="Proteomes" id="UP001172101"/>
    </source>
</evidence>
<sequence>MSRGCWGSFNIGSDVTYTWPNTGVTRRYSFDVQHTVLAPDSASKAMMTVNKQYPGPAIEANWGDDAEVRVCNRLTSNGTGIHFQGPRQLNINYADGTVSQTQCALAPGDCHTYRWKATQHGTSSRK</sequence>
<dbReference type="Gene3D" id="2.60.40.420">
    <property type="entry name" value="Cupredoxins - blue copper proteins"/>
    <property type="match status" value="1"/>
</dbReference>
<dbReference type="RefSeq" id="XP_060289368.1">
    <property type="nucleotide sequence ID" value="XM_060446287.1"/>
</dbReference>
<dbReference type="GO" id="GO:0016491">
    <property type="term" value="F:oxidoreductase activity"/>
    <property type="evidence" value="ECO:0007669"/>
    <property type="project" value="TreeGrafter"/>
</dbReference>
<organism evidence="4 5">
    <name type="scientific">Lasiosphaeria miniovina</name>
    <dbReference type="NCBI Taxonomy" id="1954250"/>
    <lineage>
        <taxon>Eukaryota</taxon>
        <taxon>Fungi</taxon>
        <taxon>Dikarya</taxon>
        <taxon>Ascomycota</taxon>
        <taxon>Pezizomycotina</taxon>
        <taxon>Sordariomycetes</taxon>
        <taxon>Sordariomycetidae</taxon>
        <taxon>Sordariales</taxon>
        <taxon>Lasiosphaeriaceae</taxon>
        <taxon>Lasiosphaeria</taxon>
    </lineage>
</organism>
<dbReference type="PANTHER" id="PTHR11709:SF502">
    <property type="entry name" value="MULTICOPPER OXIDASE"/>
    <property type="match status" value="1"/>
</dbReference>
<accession>A0AA40DFN8</accession>
<dbReference type="Pfam" id="PF07732">
    <property type="entry name" value="Cu-oxidase_3"/>
    <property type="match status" value="1"/>
</dbReference>
<dbReference type="InterPro" id="IPR008972">
    <property type="entry name" value="Cupredoxin"/>
</dbReference>
<dbReference type="SUPFAM" id="SSF49503">
    <property type="entry name" value="Cupredoxins"/>
    <property type="match status" value="1"/>
</dbReference>
<keyword evidence="2" id="KW-0186">Copper</keyword>
<dbReference type="GO" id="GO:0005507">
    <property type="term" value="F:copper ion binding"/>
    <property type="evidence" value="ECO:0007669"/>
    <property type="project" value="InterPro"/>
</dbReference>
<dbReference type="AlphaFoldDB" id="A0AA40DFN8"/>
<dbReference type="GeneID" id="85329557"/>
<evidence type="ECO:0000256" key="2">
    <source>
        <dbReference type="ARBA" id="ARBA00023008"/>
    </source>
</evidence>
<proteinExistence type="inferred from homology"/>
<dbReference type="PANTHER" id="PTHR11709">
    <property type="entry name" value="MULTI-COPPER OXIDASE"/>
    <property type="match status" value="1"/>
</dbReference>
<evidence type="ECO:0000256" key="1">
    <source>
        <dbReference type="ARBA" id="ARBA00010609"/>
    </source>
</evidence>
<comment type="caution">
    <text evidence="4">The sequence shown here is derived from an EMBL/GenBank/DDBJ whole genome shotgun (WGS) entry which is preliminary data.</text>
</comment>
<dbReference type="EMBL" id="JAUIRO010000009">
    <property type="protein sequence ID" value="KAK0701704.1"/>
    <property type="molecule type" value="Genomic_DNA"/>
</dbReference>
<keyword evidence="5" id="KW-1185">Reference proteome</keyword>
<name>A0AA40DFN8_9PEZI</name>
<protein>
    <submittedName>
        <fullName evidence="4">Cupredoxin</fullName>
    </submittedName>
</protein>
<evidence type="ECO:0000259" key="3">
    <source>
        <dbReference type="Pfam" id="PF07732"/>
    </source>
</evidence>
<dbReference type="InterPro" id="IPR011707">
    <property type="entry name" value="Cu-oxidase-like_N"/>
</dbReference>
<dbReference type="Proteomes" id="UP001172101">
    <property type="component" value="Unassembled WGS sequence"/>
</dbReference>
<evidence type="ECO:0000313" key="4">
    <source>
        <dbReference type="EMBL" id="KAK0701704.1"/>
    </source>
</evidence>
<gene>
    <name evidence="4" type="ORF">B0T26DRAFT_757697</name>
</gene>
<feature type="domain" description="Plastocyanin-like" evidence="3">
    <location>
        <begin position="32"/>
        <end position="122"/>
    </location>
</feature>
<comment type="similarity">
    <text evidence="1">Belongs to the multicopper oxidase family.</text>
</comment>
<reference evidence="4" key="1">
    <citation type="submission" date="2023-06" db="EMBL/GenBank/DDBJ databases">
        <title>Genome-scale phylogeny and comparative genomics of the fungal order Sordariales.</title>
        <authorList>
            <consortium name="Lawrence Berkeley National Laboratory"/>
            <person name="Hensen N."/>
            <person name="Bonometti L."/>
            <person name="Westerberg I."/>
            <person name="Brannstrom I.O."/>
            <person name="Guillou S."/>
            <person name="Cros-Aarteil S."/>
            <person name="Calhoun S."/>
            <person name="Haridas S."/>
            <person name="Kuo A."/>
            <person name="Mondo S."/>
            <person name="Pangilinan J."/>
            <person name="Riley R."/>
            <person name="LaButti K."/>
            <person name="Andreopoulos B."/>
            <person name="Lipzen A."/>
            <person name="Chen C."/>
            <person name="Yanf M."/>
            <person name="Daum C."/>
            <person name="Ng V."/>
            <person name="Clum A."/>
            <person name="Steindorff A."/>
            <person name="Ohm R."/>
            <person name="Martin F."/>
            <person name="Silar P."/>
            <person name="Natvig D."/>
            <person name="Lalanne C."/>
            <person name="Gautier V."/>
            <person name="Ament-velasquez S.L."/>
            <person name="Kruys A."/>
            <person name="Hutchinson M.I."/>
            <person name="Powell A.J."/>
            <person name="Barry K."/>
            <person name="Miller A.N."/>
            <person name="Grigoriev I.V."/>
            <person name="Debuchy R."/>
            <person name="Gladieux P."/>
            <person name="Thoren M.H."/>
            <person name="Johannesson H."/>
        </authorList>
    </citation>
    <scope>NUCLEOTIDE SEQUENCE</scope>
    <source>
        <strain evidence="4">SMH2392-1A</strain>
    </source>
</reference>
<dbReference type="InterPro" id="IPR045087">
    <property type="entry name" value="Cu-oxidase_fam"/>
</dbReference>